<dbReference type="SMART" id="SM01336">
    <property type="entry name" value="zf-PARP"/>
    <property type="match status" value="1"/>
</dbReference>
<name>A0A8S1MVK8_PARPR</name>
<dbReference type="GO" id="GO:0003677">
    <property type="term" value="F:DNA binding"/>
    <property type="evidence" value="ECO:0007669"/>
    <property type="project" value="InterPro"/>
</dbReference>
<proteinExistence type="predicted"/>
<keyword evidence="2" id="KW-0862">Zinc</keyword>
<dbReference type="Pfam" id="PF00645">
    <property type="entry name" value="zf-PARP"/>
    <property type="match status" value="1"/>
</dbReference>
<evidence type="ECO:0000256" key="1">
    <source>
        <dbReference type="ARBA" id="ARBA00022723"/>
    </source>
</evidence>
<comment type="caution">
    <text evidence="4">The sequence shown here is derived from an EMBL/GenBank/DDBJ whole genome shotgun (WGS) entry which is preliminary data.</text>
</comment>
<dbReference type="GO" id="GO:0008270">
    <property type="term" value="F:zinc ion binding"/>
    <property type="evidence" value="ECO:0007669"/>
    <property type="project" value="InterPro"/>
</dbReference>
<evidence type="ECO:0000256" key="2">
    <source>
        <dbReference type="ARBA" id="ARBA00022833"/>
    </source>
</evidence>
<evidence type="ECO:0000259" key="3">
    <source>
        <dbReference type="PROSITE" id="PS50064"/>
    </source>
</evidence>
<keyword evidence="1" id="KW-0479">Metal-binding</keyword>
<evidence type="ECO:0000313" key="5">
    <source>
        <dbReference type="Proteomes" id="UP000688137"/>
    </source>
</evidence>
<dbReference type="AlphaFoldDB" id="A0A8S1MVK8"/>
<dbReference type="Proteomes" id="UP000688137">
    <property type="component" value="Unassembled WGS sequence"/>
</dbReference>
<accession>A0A8S1MVK8</accession>
<feature type="domain" description="PARP-type" evidence="3">
    <location>
        <begin position="5"/>
        <end position="89"/>
    </location>
</feature>
<gene>
    <name evidence="4" type="ORF">PPRIM_AZ9-3.1.T0730182</name>
</gene>
<keyword evidence="5" id="KW-1185">Reference proteome</keyword>
<sequence>MKQYIEVGYALSNRVKCQNCLQQIIKDEIRIGHVLARQPGLNFDKKLWYHLNCLNSIKGDRNQDLDIVNIHGLKEEDQKKVKQKVDQIKKSSYQKKDQKEVKYLSKQEHLQNYIKIQRDLHLIQKKKQCQQAMFFEQIDSPDEQW</sequence>
<dbReference type="PROSITE" id="PS50064">
    <property type="entry name" value="ZF_PARP_2"/>
    <property type="match status" value="1"/>
</dbReference>
<reference evidence="4" key="1">
    <citation type="submission" date="2021-01" db="EMBL/GenBank/DDBJ databases">
        <authorList>
            <consortium name="Genoscope - CEA"/>
            <person name="William W."/>
        </authorList>
    </citation>
    <scope>NUCLEOTIDE SEQUENCE</scope>
</reference>
<protein>
    <recommendedName>
        <fullName evidence="3">PARP-type domain-containing protein</fullName>
    </recommendedName>
</protein>
<dbReference type="EMBL" id="CAJJDM010000076">
    <property type="protein sequence ID" value="CAD8085137.1"/>
    <property type="molecule type" value="Genomic_DNA"/>
</dbReference>
<evidence type="ECO:0000313" key="4">
    <source>
        <dbReference type="EMBL" id="CAD8085137.1"/>
    </source>
</evidence>
<organism evidence="4 5">
    <name type="scientific">Paramecium primaurelia</name>
    <dbReference type="NCBI Taxonomy" id="5886"/>
    <lineage>
        <taxon>Eukaryota</taxon>
        <taxon>Sar</taxon>
        <taxon>Alveolata</taxon>
        <taxon>Ciliophora</taxon>
        <taxon>Intramacronucleata</taxon>
        <taxon>Oligohymenophorea</taxon>
        <taxon>Peniculida</taxon>
        <taxon>Parameciidae</taxon>
        <taxon>Paramecium</taxon>
    </lineage>
</organism>
<dbReference type="InterPro" id="IPR001510">
    <property type="entry name" value="Znf_PARP"/>
</dbReference>